<dbReference type="Gramene" id="CDP05233">
    <property type="protein sequence ID" value="CDP05233"/>
    <property type="gene ID" value="GSCOC_T00020203001"/>
</dbReference>
<dbReference type="FunFam" id="1.10.10.60:FF:000229">
    <property type="entry name" value="Homeobox-leucine zipper protein HDG1"/>
    <property type="match status" value="1"/>
</dbReference>
<evidence type="ECO:0000256" key="3">
    <source>
        <dbReference type="ARBA" id="ARBA00023015"/>
    </source>
</evidence>
<feature type="DNA-binding region" description="Homeobox" evidence="9">
    <location>
        <begin position="121"/>
        <end position="180"/>
    </location>
</feature>
<evidence type="ECO:0000256" key="9">
    <source>
        <dbReference type="PROSITE-ProRule" id="PRU00108"/>
    </source>
</evidence>
<dbReference type="SUPFAM" id="SSF46689">
    <property type="entry name" value="Homeodomain-like"/>
    <property type="match status" value="1"/>
</dbReference>
<dbReference type="InterPro" id="IPR023393">
    <property type="entry name" value="START-like_dom_sf"/>
</dbReference>
<dbReference type="Pfam" id="PF25797">
    <property type="entry name" value="PDF2_C"/>
    <property type="match status" value="1"/>
</dbReference>
<evidence type="ECO:0000256" key="7">
    <source>
        <dbReference type="ARBA" id="ARBA00023163"/>
    </source>
</evidence>
<keyword evidence="6 9" id="KW-0371">Homeobox</keyword>
<keyword evidence="3" id="KW-0805">Transcription regulation</keyword>
<sequence>MSFGGFIGGGSSGGGGGDAGLMMADNLYSTIPTSALAHTQPHMVSPPPMVQPIFNSLPLSLAVKPKMEGAGDMGLIGENFGPGDADKSKEEEYESRSGSDNIEGASGDDQDTQGDKASSSGRKKYHRHTPFQIQELEASFKENPHPDEKARLELGRRLNLESKQVKFWFQNRRTQMKTQMERHENNMLKQENDKLRIENIAMKEAMRNPVCSNCGGAAALGEISIEEHHLRIENARLRDELSRICGLANKFLGRPLSSLASPIAPGNSDLELAVGRNAFAALSSVGTPVPMGLDFTSAVTNPLPILPTIRSSMGMTSFDVSIDKSMYLELAVAAMDELLKLAQIDNPLWFRSLDGFSEALNLEEYNRVFPPCVGTKPSNFITEATKATGTVIINSTSLVEILMDPNRWTELFSCMIGRASTIDVVTDGTGGTRNGALQLMHAEFQVLSPLVPVREVKFLRFCKQHAEGFWAVVDVSVDSIRGGPSAQIFSDCRRLPSGCIVQDMPNGYAKVIWVEHMEYDDSNVHQSYRPLLRSGLGFGAQKWVATLERQCECLAVITSSTVPGGDHGVISPSGRRSIAKLAQRMTHNFCAGVCATVYKWEVVQVGNADEAKLVMRKSMGNPGEPPGVVLSATSTVWMPVSEQRLFDFLRNEQTRSQWDVLSHDGAMQQMFHIAKGQDLGNSISLLRSSATSPNSNQNGMLILQETSTDVSGSLIVYAAVDIPAMNVVMSGGDSSCVVLLPSGFSIVPDCYPDSAGPNSSSGNFAKEATAGGGSNGCLLTVGFQILVNSLPASKLTLESIDTVNALIGRTLQGIRSALECS</sequence>
<dbReference type="InterPro" id="IPR002913">
    <property type="entry name" value="START_lipid-bd_dom"/>
</dbReference>
<evidence type="ECO:0000256" key="4">
    <source>
        <dbReference type="ARBA" id="ARBA00023054"/>
    </source>
</evidence>
<dbReference type="Proteomes" id="UP000295252">
    <property type="component" value="Chromosome IV"/>
</dbReference>
<dbReference type="Pfam" id="PF00046">
    <property type="entry name" value="Homeodomain"/>
    <property type="match status" value="1"/>
</dbReference>
<feature type="coiled-coil region" evidence="11">
    <location>
        <begin position="173"/>
        <end position="208"/>
    </location>
</feature>
<evidence type="ECO:0000256" key="12">
    <source>
        <dbReference type="SAM" id="MobiDB-lite"/>
    </source>
</evidence>
<keyword evidence="4 11" id="KW-0175">Coiled coil</keyword>
<gene>
    <name evidence="15" type="ORF">GSCOC_T00020203001</name>
</gene>
<evidence type="ECO:0000256" key="6">
    <source>
        <dbReference type="ARBA" id="ARBA00023155"/>
    </source>
</evidence>
<evidence type="ECO:0000256" key="1">
    <source>
        <dbReference type="ARBA" id="ARBA00004123"/>
    </source>
</evidence>
<dbReference type="PANTHER" id="PTHR45654:SF69">
    <property type="entry name" value="HOMEOBOX-LEUCINE ZIPPER PROTEIN ANTHOCYANINLESS 2-LIKE"/>
    <property type="match status" value="1"/>
</dbReference>
<dbReference type="Gene3D" id="1.10.10.60">
    <property type="entry name" value="Homeodomain-like"/>
    <property type="match status" value="1"/>
</dbReference>
<keyword evidence="7" id="KW-0804">Transcription</keyword>
<dbReference type="SMART" id="SM00389">
    <property type="entry name" value="HOX"/>
    <property type="match status" value="1"/>
</dbReference>
<keyword evidence="8 9" id="KW-0539">Nucleus</keyword>
<comment type="subcellular location">
    <subcellularLocation>
        <location evidence="1 9 10">Nucleus</location>
    </subcellularLocation>
</comment>
<organism evidence="15 16">
    <name type="scientific">Coffea canephora</name>
    <name type="common">Robusta coffee</name>
    <dbReference type="NCBI Taxonomy" id="49390"/>
    <lineage>
        <taxon>Eukaryota</taxon>
        <taxon>Viridiplantae</taxon>
        <taxon>Streptophyta</taxon>
        <taxon>Embryophyta</taxon>
        <taxon>Tracheophyta</taxon>
        <taxon>Spermatophyta</taxon>
        <taxon>Magnoliopsida</taxon>
        <taxon>eudicotyledons</taxon>
        <taxon>Gunneridae</taxon>
        <taxon>Pentapetalae</taxon>
        <taxon>asterids</taxon>
        <taxon>lamiids</taxon>
        <taxon>Gentianales</taxon>
        <taxon>Rubiaceae</taxon>
        <taxon>Ixoroideae</taxon>
        <taxon>Gardenieae complex</taxon>
        <taxon>Bertiereae - Coffeeae clade</taxon>
        <taxon>Coffeeae</taxon>
        <taxon>Coffea</taxon>
    </lineage>
</organism>
<dbReference type="InterPro" id="IPR009057">
    <property type="entry name" value="Homeodomain-like_sf"/>
</dbReference>
<dbReference type="STRING" id="49390.A0A068UC91"/>
<protein>
    <submittedName>
        <fullName evidence="15">Uncharacterized protein</fullName>
    </submittedName>
</protein>
<dbReference type="CDD" id="cd00086">
    <property type="entry name" value="homeodomain"/>
    <property type="match status" value="1"/>
</dbReference>
<dbReference type="SUPFAM" id="SSF55961">
    <property type="entry name" value="Bet v1-like"/>
    <property type="match status" value="2"/>
</dbReference>
<evidence type="ECO:0000256" key="11">
    <source>
        <dbReference type="SAM" id="Coils"/>
    </source>
</evidence>
<dbReference type="GO" id="GO:0003677">
    <property type="term" value="F:DNA binding"/>
    <property type="evidence" value="ECO:0007669"/>
    <property type="project" value="UniProtKB-UniRule"/>
</dbReference>
<dbReference type="CDD" id="cd08875">
    <property type="entry name" value="START_ArGLABRA2_like"/>
    <property type="match status" value="1"/>
</dbReference>
<accession>A0A068UC91</accession>
<name>A0A068UC91_COFCA</name>
<dbReference type="InterPro" id="IPR057993">
    <property type="entry name" value="HD-Zip_IV_C"/>
</dbReference>
<evidence type="ECO:0000259" key="13">
    <source>
        <dbReference type="PROSITE" id="PS50071"/>
    </source>
</evidence>
<keyword evidence="5 9" id="KW-0238">DNA-binding</keyword>
<proteinExistence type="inferred from homology"/>
<evidence type="ECO:0000256" key="10">
    <source>
        <dbReference type="RuleBase" id="RU000682"/>
    </source>
</evidence>
<dbReference type="Gene3D" id="3.30.530.20">
    <property type="match status" value="1"/>
</dbReference>
<dbReference type="PROSITE" id="PS50071">
    <property type="entry name" value="HOMEOBOX_2"/>
    <property type="match status" value="1"/>
</dbReference>
<reference evidence="16" key="1">
    <citation type="journal article" date="2014" name="Science">
        <title>The coffee genome provides insight into the convergent evolution of caffeine biosynthesis.</title>
        <authorList>
            <person name="Denoeud F."/>
            <person name="Carretero-Paulet L."/>
            <person name="Dereeper A."/>
            <person name="Droc G."/>
            <person name="Guyot R."/>
            <person name="Pietrella M."/>
            <person name="Zheng C."/>
            <person name="Alberti A."/>
            <person name="Anthony F."/>
            <person name="Aprea G."/>
            <person name="Aury J.M."/>
            <person name="Bento P."/>
            <person name="Bernard M."/>
            <person name="Bocs S."/>
            <person name="Campa C."/>
            <person name="Cenci A."/>
            <person name="Combes M.C."/>
            <person name="Crouzillat D."/>
            <person name="Da Silva C."/>
            <person name="Daddiego L."/>
            <person name="De Bellis F."/>
            <person name="Dussert S."/>
            <person name="Garsmeur O."/>
            <person name="Gayraud T."/>
            <person name="Guignon V."/>
            <person name="Jahn K."/>
            <person name="Jamilloux V."/>
            <person name="Joet T."/>
            <person name="Labadie K."/>
            <person name="Lan T."/>
            <person name="Leclercq J."/>
            <person name="Lepelley M."/>
            <person name="Leroy T."/>
            <person name="Li L.T."/>
            <person name="Librado P."/>
            <person name="Lopez L."/>
            <person name="Munoz A."/>
            <person name="Noel B."/>
            <person name="Pallavicini A."/>
            <person name="Perrotta G."/>
            <person name="Poncet V."/>
            <person name="Pot D."/>
            <person name="Priyono X."/>
            <person name="Rigoreau M."/>
            <person name="Rouard M."/>
            <person name="Rozas J."/>
            <person name="Tranchant-Dubreuil C."/>
            <person name="VanBuren R."/>
            <person name="Zhang Q."/>
            <person name="Andrade A.C."/>
            <person name="Argout X."/>
            <person name="Bertrand B."/>
            <person name="de Kochko A."/>
            <person name="Graziosi G."/>
            <person name="Henry R.J."/>
            <person name="Jayarama X."/>
            <person name="Ming R."/>
            <person name="Nagai C."/>
            <person name="Rounsley S."/>
            <person name="Sankoff D."/>
            <person name="Giuliano G."/>
            <person name="Albert V.A."/>
            <person name="Wincker P."/>
            <person name="Lashermes P."/>
        </authorList>
    </citation>
    <scope>NUCLEOTIDE SEQUENCE [LARGE SCALE GENOMIC DNA]</scope>
    <source>
        <strain evidence="16">cv. DH200-94</strain>
    </source>
</reference>
<evidence type="ECO:0000256" key="5">
    <source>
        <dbReference type="ARBA" id="ARBA00023125"/>
    </source>
</evidence>
<dbReference type="OMA" id="CYENSNG"/>
<dbReference type="PROSITE" id="PS50848">
    <property type="entry name" value="START"/>
    <property type="match status" value="1"/>
</dbReference>
<feature type="domain" description="START" evidence="14">
    <location>
        <begin position="320"/>
        <end position="556"/>
    </location>
</feature>
<dbReference type="OrthoDB" id="6159439at2759"/>
<comment type="similarity">
    <text evidence="2">Belongs to the HD-ZIP homeobox family. Class IV subfamily.</text>
</comment>
<dbReference type="AlphaFoldDB" id="A0A068UC91"/>
<dbReference type="EMBL" id="HG739099">
    <property type="protein sequence ID" value="CDP05233.1"/>
    <property type="molecule type" value="Genomic_DNA"/>
</dbReference>
<evidence type="ECO:0000256" key="8">
    <source>
        <dbReference type="ARBA" id="ARBA00023242"/>
    </source>
</evidence>
<feature type="compositionally biased region" description="Basic and acidic residues" evidence="12">
    <location>
        <begin position="84"/>
        <end position="97"/>
    </location>
</feature>
<evidence type="ECO:0000313" key="16">
    <source>
        <dbReference type="Proteomes" id="UP000295252"/>
    </source>
</evidence>
<dbReference type="Pfam" id="PF01852">
    <property type="entry name" value="START"/>
    <property type="match status" value="1"/>
</dbReference>
<dbReference type="InParanoid" id="A0A068UC91"/>
<dbReference type="SMART" id="SM00234">
    <property type="entry name" value="START"/>
    <property type="match status" value="1"/>
</dbReference>
<dbReference type="InterPro" id="IPR042160">
    <property type="entry name" value="HD-Zip_IV"/>
</dbReference>
<dbReference type="PANTHER" id="PTHR45654">
    <property type="entry name" value="HOMEOBOX-LEUCINE ZIPPER PROTEIN MERISTEM L1"/>
    <property type="match status" value="1"/>
</dbReference>
<evidence type="ECO:0000259" key="14">
    <source>
        <dbReference type="PROSITE" id="PS50848"/>
    </source>
</evidence>
<dbReference type="PhylomeDB" id="A0A068UC91"/>
<dbReference type="InterPro" id="IPR001356">
    <property type="entry name" value="HD"/>
</dbReference>
<dbReference type="GO" id="GO:0005634">
    <property type="term" value="C:nucleus"/>
    <property type="evidence" value="ECO:0007669"/>
    <property type="project" value="UniProtKB-SubCell"/>
</dbReference>
<keyword evidence="16" id="KW-1185">Reference proteome</keyword>
<evidence type="ECO:0000313" key="15">
    <source>
        <dbReference type="EMBL" id="CDP05233.1"/>
    </source>
</evidence>
<dbReference type="GO" id="GO:0008289">
    <property type="term" value="F:lipid binding"/>
    <property type="evidence" value="ECO:0007669"/>
    <property type="project" value="InterPro"/>
</dbReference>
<feature type="region of interest" description="Disordered" evidence="12">
    <location>
        <begin position="73"/>
        <end position="127"/>
    </location>
</feature>
<evidence type="ECO:0000256" key="2">
    <source>
        <dbReference type="ARBA" id="ARBA00006789"/>
    </source>
</evidence>
<feature type="domain" description="Homeobox" evidence="13">
    <location>
        <begin position="119"/>
        <end position="179"/>
    </location>
</feature>